<dbReference type="GO" id="GO:0055085">
    <property type="term" value="P:transmembrane transport"/>
    <property type="evidence" value="ECO:0007669"/>
    <property type="project" value="InterPro"/>
</dbReference>
<evidence type="ECO:0000259" key="8">
    <source>
        <dbReference type="PROSITE" id="PS50928"/>
    </source>
</evidence>
<dbReference type="SUPFAM" id="SSF161098">
    <property type="entry name" value="MetI-like"/>
    <property type="match status" value="1"/>
</dbReference>
<dbReference type="OrthoDB" id="9788108at2"/>
<feature type="domain" description="ABC transmembrane type-1" evidence="8">
    <location>
        <begin position="88"/>
        <end position="300"/>
    </location>
</feature>
<feature type="transmembrane region" description="Helical" evidence="7">
    <location>
        <begin position="177"/>
        <end position="197"/>
    </location>
</feature>
<feature type="transmembrane region" description="Helical" evidence="7">
    <location>
        <begin position="125"/>
        <end position="145"/>
    </location>
</feature>
<feature type="transmembrane region" description="Helical" evidence="7">
    <location>
        <begin position="92"/>
        <end position="113"/>
    </location>
</feature>
<dbReference type="PANTHER" id="PTHR30193">
    <property type="entry name" value="ABC TRANSPORTER PERMEASE PROTEIN"/>
    <property type="match status" value="1"/>
</dbReference>
<dbReference type="Pfam" id="PF00528">
    <property type="entry name" value="BPD_transp_1"/>
    <property type="match status" value="1"/>
</dbReference>
<keyword evidence="3" id="KW-1003">Cell membrane</keyword>
<dbReference type="InterPro" id="IPR035906">
    <property type="entry name" value="MetI-like_sf"/>
</dbReference>
<keyword evidence="4 7" id="KW-0812">Transmembrane</keyword>
<proteinExistence type="inferred from homology"/>
<accession>A0A0C2QYG8</accession>
<dbReference type="GO" id="GO:0005886">
    <property type="term" value="C:plasma membrane"/>
    <property type="evidence" value="ECO:0007669"/>
    <property type="project" value="UniProtKB-SubCell"/>
</dbReference>
<sequence>MARQPIVTEPIARSKPVPKRKKWRASFFTPWLFLLPSIVILGTFLAYPIIEAFHWSVLDYKIIADTGEYVGLANFREIFTDSTFWKAFVNTLLFLLIVLPLNVLLPMILAVLVNQKIRGVSTFRVLYYLPVVTPMVVGALMWKMLYSQNSMISQVLVWLGIFDSPTNLLVQSSTALVAVSMITVWKGLGYYMIIYLAGLQSIPKDVYESASIDGASVFQMFTRITFPMLMPSVTLVSVMTIIAGMKVFEEIALTTGGGPAGATTTLVMYIFDNFMSLDVSTASAAGLVLLIMAIGASLLQMKLTSKRENDLRA</sequence>
<evidence type="ECO:0000256" key="2">
    <source>
        <dbReference type="ARBA" id="ARBA00022448"/>
    </source>
</evidence>
<comment type="similarity">
    <text evidence="7">Belongs to the binding-protein-dependent transport system permease family.</text>
</comment>
<dbReference type="PROSITE" id="PS50928">
    <property type="entry name" value="ABC_TM1"/>
    <property type="match status" value="1"/>
</dbReference>
<feature type="transmembrane region" description="Helical" evidence="7">
    <location>
        <begin position="28"/>
        <end position="50"/>
    </location>
</feature>
<dbReference type="InterPro" id="IPR000515">
    <property type="entry name" value="MetI-like"/>
</dbReference>
<evidence type="ECO:0000256" key="4">
    <source>
        <dbReference type="ARBA" id="ARBA00022692"/>
    </source>
</evidence>
<protein>
    <submittedName>
        <fullName evidence="9">Lactose ABC transporter permease</fullName>
    </submittedName>
</protein>
<name>A0A0C2QYG8_9BACL</name>
<evidence type="ECO:0000256" key="3">
    <source>
        <dbReference type="ARBA" id="ARBA00022475"/>
    </source>
</evidence>
<keyword evidence="6 7" id="KW-0472">Membrane</keyword>
<comment type="caution">
    <text evidence="9">The sequence shown here is derived from an EMBL/GenBank/DDBJ whole genome shotgun (WGS) entry which is preliminary data.</text>
</comment>
<dbReference type="InterPro" id="IPR051393">
    <property type="entry name" value="ABC_transporter_permease"/>
</dbReference>
<dbReference type="PANTHER" id="PTHR30193:SF44">
    <property type="entry name" value="LACTOSE TRANSPORT SYSTEM PERMEASE PROTEIN LACF"/>
    <property type="match status" value="1"/>
</dbReference>
<keyword evidence="10" id="KW-1185">Reference proteome</keyword>
<dbReference type="Proteomes" id="UP000031972">
    <property type="component" value="Unassembled WGS sequence"/>
</dbReference>
<dbReference type="CDD" id="cd06261">
    <property type="entry name" value="TM_PBP2"/>
    <property type="match status" value="1"/>
</dbReference>
<dbReference type="PATRIC" id="fig|220754.4.peg.3487"/>
<feature type="transmembrane region" description="Helical" evidence="7">
    <location>
        <begin position="277"/>
        <end position="299"/>
    </location>
</feature>
<evidence type="ECO:0000256" key="7">
    <source>
        <dbReference type="RuleBase" id="RU363032"/>
    </source>
</evidence>
<feature type="transmembrane region" description="Helical" evidence="7">
    <location>
        <begin position="224"/>
        <end position="244"/>
    </location>
</feature>
<dbReference type="AlphaFoldDB" id="A0A0C2QYG8"/>
<evidence type="ECO:0000256" key="6">
    <source>
        <dbReference type="ARBA" id="ARBA00023136"/>
    </source>
</evidence>
<gene>
    <name evidence="9" type="ORF">KR50_34730</name>
</gene>
<dbReference type="Gene3D" id="1.10.3720.10">
    <property type="entry name" value="MetI-like"/>
    <property type="match status" value="1"/>
</dbReference>
<keyword evidence="2 7" id="KW-0813">Transport</keyword>
<evidence type="ECO:0000313" key="9">
    <source>
        <dbReference type="EMBL" id="KIL43070.1"/>
    </source>
</evidence>
<organism evidence="9 10">
    <name type="scientific">Jeotgalibacillus campisalis</name>
    <dbReference type="NCBI Taxonomy" id="220754"/>
    <lineage>
        <taxon>Bacteria</taxon>
        <taxon>Bacillati</taxon>
        <taxon>Bacillota</taxon>
        <taxon>Bacilli</taxon>
        <taxon>Bacillales</taxon>
        <taxon>Caryophanaceae</taxon>
        <taxon>Jeotgalibacillus</taxon>
    </lineage>
</organism>
<evidence type="ECO:0000256" key="1">
    <source>
        <dbReference type="ARBA" id="ARBA00004651"/>
    </source>
</evidence>
<dbReference type="RefSeq" id="WP_041061321.1">
    <property type="nucleotide sequence ID" value="NZ_JXRR01000022.1"/>
</dbReference>
<evidence type="ECO:0000313" key="10">
    <source>
        <dbReference type="Proteomes" id="UP000031972"/>
    </source>
</evidence>
<keyword evidence="5 7" id="KW-1133">Transmembrane helix</keyword>
<reference evidence="9 10" key="1">
    <citation type="submission" date="2015-01" db="EMBL/GenBank/DDBJ databases">
        <title>Jeotgalibacillus campisalis genome sequencing.</title>
        <authorList>
            <person name="Goh K.M."/>
            <person name="Chan K.-G."/>
            <person name="Yaakop A.S."/>
            <person name="Ee R."/>
            <person name="Gan H.M."/>
            <person name="Chan C.S."/>
        </authorList>
    </citation>
    <scope>NUCLEOTIDE SEQUENCE [LARGE SCALE GENOMIC DNA]</scope>
    <source>
        <strain evidence="9 10">SF-57</strain>
    </source>
</reference>
<evidence type="ECO:0000256" key="5">
    <source>
        <dbReference type="ARBA" id="ARBA00022989"/>
    </source>
</evidence>
<dbReference type="EMBL" id="JXRR01000022">
    <property type="protein sequence ID" value="KIL43070.1"/>
    <property type="molecule type" value="Genomic_DNA"/>
</dbReference>
<comment type="subcellular location">
    <subcellularLocation>
        <location evidence="1 7">Cell membrane</location>
        <topology evidence="1 7">Multi-pass membrane protein</topology>
    </subcellularLocation>
</comment>